<proteinExistence type="predicted"/>
<dbReference type="InterPro" id="IPR052311">
    <property type="entry name" value="MMS22L-TONSL_complex_comp"/>
</dbReference>
<dbReference type="InterPro" id="IPR011990">
    <property type="entry name" value="TPR-like_helical_dom_sf"/>
</dbReference>
<keyword evidence="6" id="KW-1185">Reference proteome</keyword>
<dbReference type="SUPFAM" id="SSF48452">
    <property type="entry name" value="TPR-like"/>
    <property type="match status" value="1"/>
</dbReference>
<dbReference type="InterPro" id="IPR019734">
    <property type="entry name" value="TPR_rpt"/>
</dbReference>
<dbReference type="Proteomes" id="UP001476798">
    <property type="component" value="Unassembled WGS sequence"/>
</dbReference>
<comment type="subcellular location">
    <subcellularLocation>
        <location evidence="1">Nucleus</location>
    </subcellularLocation>
</comment>
<accession>A0ABV0NQB1</accession>
<sequence length="266" mass="29349">KSQLLEDLYRANFNLGNIYFRNGEPSNAVRCLEQAKECARKMKDKFSESECFHCIGKVQLSLGDFVAARRSLKKALLLGSQQPGDKKAVKKAFKYADKGCKLEEELSEDQGSRLSSHQAVELFEQLGDLYCKVGYYSKALDAYRAQLKGAEALGKPARELAVIHVSLAATYTDLRQHSKAVEHYRKELVLRQGNSTEECSTWLNIAAAQEESGCIFDDVESSYSSALSCAQASGQARLQPVGSSLTAVDTNNWHGCERSQTVGSTD</sequence>
<name>A0ABV0NQB1_9TELE</name>
<gene>
    <name evidence="5" type="ORF">GOODEAATRI_033637</name>
</gene>
<dbReference type="PROSITE" id="PS50005">
    <property type="entry name" value="TPR"/>
    <property type="match status" value="1"/>
</dbReference>
<dbReference type="Pfam" id="PF13181">
    <property type="entry name" value="TPR_8"/>
    <property type="match status" value="1"/>
</dbReference>
<evidence type="ECO:0000256" key="4">
    <source>
        <dbReference type="PROSITE-ProRule" id="PRU00339"/>
    </source>
</evidence>
<keyword evidence="2" id="KW-0677">Repeat</keyword>
<evidence type="ECO:0000313" key="6">
    <source>
        <dbReference type="Proteomes" id="UP001476798"/>
    </source>
</evidence>
<evidence type="ECO:0000256" key="1">
    <source>
        <dbReference type="ARBA" id="ARBA00004123"/>
    </source>
</evidence>
<dbReference type="Gene3D" id="1.25.40.10">
    <property type="entry name" value="Tetratricopeptide repeat domain"/>
    <property type="match status" value="1"/>
</dbReference>
<keyword evidence="4" id="KW-0802">TPR repeat</keyword>
<evidence type="ECO:0000313" key="5">
    <source>
        <dbReference type="EMBL" id="MEQ2173596.1"/>
    </source>
</evidence>
<evidence type="ECO:0000256" key="2">
    <source>
        <dbReference type="ARBA" id="ARBA00022737"/>
    </source>
</evidence>
<dbReference type="Pfam" id="PF13176">
    <property type="entry name" value="TPR_7"/>
    <property type="match status" value="1"/>
</dbReference>
<dbReference type="PANTHER" id="PTHR46358:SF1">
    <property type="entry name" value="TONSOKU-LIKE PROTEIN"/>
    <property type="match status" value="1"/>
</dbReference>
<comment type="caution">
    <text evidence="5">The sequence shown here is derived from an EMBL/GenBank/DDBJ whole genome shotgun (WGS) entry which is preliminary data.</text>
</comment>
<reference evidence="5 6" key="1">
    <citation type="submission" date="2021-06" db="EMBL/GenBank/DDBJ databases">
        <authorList>
            <person name="Palmer J.M."/>
        </authorList>
    </citation>
    <scope>NUCLEOTIDE SEQUENCE [LARGE SCALE GENOMIC DNA]</scope>
    <source>
        <strain evidence="5 6">GA_2019</strain>
        <tissue evidence="5">Muscle</tissue>
    </source>
</reference>
<feature type="non-terminal residue" evidence="5">
    <location>
        <position position="1"/>
    </location>
</feature>
<evidence type="ECO:0000256" key="3">
    <source>
        <dbReference type="ARBA" id="ARBA00023242"/>
    </source>
</evidence>
<feature type="repeat" description="TPR" evidence="4">
    <location>
        <begin position="161"/>
        <end position="194"/>
    </location>
</feature>
<dbReference type="PANTHER" id="PTHR46358">
    <property type="entry name" value="TONSOKU-LIKE PROTEIN"/>
    <property type="match status" value="1"/>
</dbReference>
<dbReference type="SMART" id="SM00028">
    <property type="entry name" value="TPR"/>
    <property type="match status" value="4"/>
</dbReference>
<dbReference type="EMBL" id="JAHRIO010047205">
    <property type="protein sequence ID" value="MEQ2173596.1"/>
    <property type="molecule type" value="Genomic_DNA"/>
</dbReference>
<protein>
    <submittedName>
        <fullName evidence="5">Uncharacterized protein</fullName>
    </submittedName>
</protein>
<keyword evidence="3" id="KW-0539">Nucleus</keyword>
<organism evidence="5 6">
    <name type="scientific">Goodea atripinnis</name>
    <dbReference type="NCBI Taxonomy" id="208336"/>
    <lineage>
        <taxon>Eukaryota</taxon>
        <taxon>Metazoa</taxon>
        <taxon>Chordata</taxon>
        <taxon>Craniata</taxon>
        <taxon>Vertebrata</taxon>
        <taxon>Euteleostomi</taxon>
        <taxon>Actinopterygii</taxon>
        <taxon>Neopterygii</taxon>
        <taxon>Teleostei</taxon>
        <taxon>Neoteleostei</taxon>
        <taxon>Acanthomorphata</taxon>
        <taxon>Ovalentaria</taxon>
        <taxon>Atherinomorphae</taxon>
        <taxon>Cyprinodontiformes</taxon>
        <taxon>Goodeidae</taxon>
        <taxon>Goodea</taxon>
    </lineage>
</organism>